<dbReference type="PANTHER" id="PTHR10963:SF60">
    <property type="entry name" value="GRAM-NEGATIVE BACTERIA-BINDING PROTEIN 1-RELATED"/>
    <property type="match status" value="1"/>
</dbReference>
<evidence type="ECO:0008006" key="9">
    <source>
        <dbReference type="Google" id="ProtNLM"/>
    </source>
</evidence>
<dbReference type="Proteomes" id="UP000466442">
    <property type="component" value="Unassembled WGS sequence"/>
</dbReference>
<dbReference type="InterPro" id="IPR031756">
    <property type="entry name" value="BGBP_N"/>
</dbReference>
<dbReference type="PROSITE" id="PS51969">
    <property type="entry name" value="CBM39"/>
    <property type="match status" value="1"/>
</dbReference>
<keyword evidence="8" id="KW-1185">Reference proteome</keyword>
<dbReference type="GO" id="GO:0030246">
    <property type="term" value="F:carbohydrate binding"/>
    <property type="evidence" value="ECO:0007669"/>
    <property type="project" value="InterPro"/>
</dbReference>
<comment type="similarity">
    <text evidence="1">Belongs to the insect beta-1,3-glucan binding protein family.</text>
</comment>
<dbReference type="GO" id="GO:0005975">
    <property type="term" value="P:carbohydrate metabolic process"/>
    <property type="evidence" value="ECO:0007669"/>
    <property type="project" value="InterPro"/>
</dbReference>
<feature type="domain" description="GH16" evidence="5">
    <location>
        <begin position="164"/>
        <end position="469"/>
    </location>
</feature>
<comment type="caution">
    <text evidence="7">The sequence shown here is derived from an EMBL/GenBank/DDBJ whole genome shotgun (WGS) entry which is preliminary data.</text>
</comment>
<keyword evidence="2" id="KW-0399">Innate immunity</keyword>
<keyword evidence="3" id="KW-0391">Immunity</keyword>
<proteinExistence type="inferred from homology"/>
<dbReference type="Pfam" id="PF15886">
    <property type="entry name" value="CBM39"/>
    <property type="match status" value="1"/>
</dbReference>
<dbReference type="InterPro" id="IPR043030">
    <property type="entry name" value="BGBP_N_sf"/>
</dbReference>
<dbReference type="Pfam" id="PF07898">
    <property type="entry name" value="DUF1676"/>
    <property type="match status" value="1"/>
</dbReference>
<dbReference type="Gene3D" id="2.60.40.2140">
    <property type="entry name" value="Beta-1,3-glucan-recognition protein, N-terminal domain"/>
    <property type="match status" value="1"/>
</dbReference>
<feature type="signal peptide" evidence="4">
    <location>
        <begin position="1"/>
        <end position="15"/>
    </location>
</feature>
<dbReference type="GO" id="GO:0004553">
    <property type="term" value="F:hydrolase activity, hydrolyzing O-glycosyl compounds"/>
    <property type="evidence" value="ECO:0007669"/>
    <property type="project" value="InterPro"/>
</dbReference>
<evidence type="ECO:0000256" key="4">
    <source>
        <dbReference type="SAM" id="SignalP"/>
    </source>
</evidence>
<reference evidence="7" key="1">
    <citation type="journal article" date="2021" name="Mol. Ecol. Resour.">
        <title>Apolygus lucorum genome provides insights into omnivorousness and mesophyll feeding.</title>
        <authorList>
            <person name="Liu Y."/>
            <person name="Liu H."/>
            <person name="Wang H."/>
            <person name="Huang T."/>
            <person name="Liu B."/>
            <person name="Yang B."/>
            <person name="Yin L."/>
            <person name="Li B."/>
            <person name="Zhang Y."/>
            <person name="Zhang S."/>
            <person name="Jiang F."/>
            <person name="Zhang X."/>
            <person name="Ren Y."/>
            <person name="Wang B."/>
            <person name="Wang S."/>
            <person name="Lu Y."/>
            <person name="Wu K."/>
            <person name="Fan W."/>
            <person name="Wang G."/>
        </authorList>
    </citation>
    <scope>NUCLEOTIDE SEQUENCE</scope>
    <source>
        <strain evidence="7">12Hb</strain>
    </source>
</reference>
<dbReference type="PANTHER" id="PTHR10963">
    <property type="entry name" value="GLYCOSYL HYDROLASE-RELATED"/>
    <property type="match status" value="1"/>
</dbReference>
<dbReference type="Gene3D" id="2.60.120.200">
    <property type="match status" value="1"/>
</dbReference>
<dbReference type="InterPro" id="IPR013320">
    <property type="entry name" value="ConA-like_dom_sf"/>
</dbReference>
<gene>
    <name evidence="7" type="ORF">GE061_014602</name>
</gene>
<evidence type="ECO:0000259" key="6">
    <source>
        <dbReference type="PROSITE" id="PS51969"/>
    </source>
</evidence>
<dbReference type="PROSITE" id="PS51762">
    <property type="entry name" value="GH16_2"/>
    <property type="match status" value="1"/>
</dbReference>
<dbReference type="GO" id="GO:0045087">
    <property type="term" value="P:innate immune response"/>
    <property type="evidence" value="ECO:0007669"/>
    <property type="project" value="UniProtKB-KW"/>
</dbReference>
<evidence type="ECO:0000256" key="1">
    <source>
        <dbReference type="ARBA" id="ARBA00008781"/>
    </source>
</evidence>
<protein>
    <recommendedName>
        <fullName evidence="9">GH16 domain-containing protein</fullName>
    </recommendedName>
</protein>
<evidence type="ECO:0000313" key="7">
    <source>
        <dbReference type="EMBL" id="KAF6208860.1"/>
    </source>
</evidence>
<feature type="domain" description="CBM39" evidence="6">
    <location>
        <begin position="18"/>
        <end position="119"/>
    </location>
</feature>
<evidence type="ECO:0000256" key="2">
    <source>
        <dbReference type="ARBA" id="ARBA00022588"/>
    </source>
</evidence>
<name>A0A8S9XIH3_APOLU</name>
<organism evidence="7 8">
    <name type="scientific">Apolygus lucorum</name>
    <name type="common">Small green plant bug</name>
    <name type="synonym">Lygocoris lucorum</name>
    <dbReference type="NCBI Taxonomy" id="248454"/>
    <lineage>
        <taxon>Eukaryota</taxon>
        <taxon>Metazoa</taxon>
        <taxon>Ecdysozoa</taxon>
        <taxon>Arthropoda</taxon>
        <taxon>Hexapoda</taxon>
        <taxon>Insecta</taxon>
        <taxon>Pterygota</taxon>
        <taxon>Neoptera</taxon>
        <taxon>Paraneoptera</taxon>
        <taxon>Hemiptera</taxon>
        <taxon>Heteroptera</taxon>
        <taxon>Panheteroptera</taxon>
        <taxon>Cimicomorpha</taxon>
        <taxon>Miridae</taxon>
        <taxon>Mirini</taxon>
        <taxon>Apolygus</taxon>
    </lineage>
</organism>
<dbReference type="SUPFAM" id="SSF49899">
    <property type="entry name" value="Concanavalin A-like lectins/glucanases"/>
    <property type="match status" value="1"/>
</dbReference>
<feature type="chain" id="PRO_5035737746" description="GH16 domain-containing protein" evidence="4">
    <location>
        <begin position="16"/>
        <end position="763"/>
    </location>
</feature>
<dbReference type="Pfam" id="PF00722">
    <property type="entry name" value="Glyco_hydro_16"/>
    <property type="match status" value="1"/>
</dbReference>
<dbReference type="OrthoDB" id="4781at2759"/>
<evidence type="ECO:0000259" key="5">
    <source>
        <dbReference type="PROSITE" id="PS51762"/>
    </source>
</evidence>
<evidence type="ECO:0000313" key="8">
    <source>
        <dbReference type="Proteomes" id="UP000466442"/>
    </source>
</evidence>
<dbReference type="InterPro" id="IPR050546">
    <property type="entry name" value="Glycosyl_Hydrlase_16"/>
</dbReference>
<dbReference type="AlphaFoldDB" id="A0A8S9XIH3"/>
<dbReference type="EMBL" id="WIXP02000006">
    <property type="protein sequence ID" value="KAF6208860.1"/>
    <property type="molecule type" value="Genomic_DNA"/>
</dbReference>
<accession>A0A8S9XIH3</accession>
<sequence>MRLAIVVFLLPLIRGDDFDFPAPCIEILSPKGFRVSIPDVEGSTLFAVHININEEFEGGLEAGHIARDVVNKKNGRWVFTEKNKRLKAGDKLYFWLYLIVDGLGQHLLNQEYAVTNDRRSCGISTPISTTTEELPQIDIRTCSEQSRTLVNGVRSCPGQTIFHDDFTKGMDNWSHEVQFSDGSESDFTVWMKDHGTDGLSGNRLYIKPKLLEDISNASFIGEGTLVLKGCTSRQEKDCKRSGTWWSILPPVLSSRVTTKHSFSFLYGEVEIRAKLPVGDWIVPELWLESKEVAYGAQSGRMFLGKAVGNPSLKDTQNNEIGGKLLQQGFSLSPKRVRNFQKTSGTSWSSAYHVFKLRWAPDSIVFFVDGDEIGRVAPTEDAPLNAALDDGSPLAPFDREFYINLGVHVGGRDDFPDGSVSGGKPKPWVNEQVKHTLDFWRKKDDWYPTWEAPKNQLMVDYVKVTALGGSSTVENQSNLYSDPREARRLKDEMLSILVVTWFAVAFCSAERLARNSVLHQPSSSFEVKKVLEEHCRSEYSATCLKADVAALVAPISVPRSFRLLPGLVLEMGGFPSSMPRPPSDDVEVIDRTLNRYLVKGMDGFINSLALRVKVMDRSVADVVRNMGIALGQESQTLDANSTLPRADFTGRRRKLNQALMMGGMVSAGTLLALTMSAVSAMAGKAVLVSLLSLALTLLNGRGGGGSSSGGKVSYEIVHTVPQHDDIFTKAWANTDPIGEATHHFIKPIVSHLGGRRAGQTDIHV</sequence>
<dbReference type="InterPro" id="IPR000757">
    <property type="entry name" value="Beta-glucanase-like"/>
</dbReference>
<keyword evidence="4" id="KW-0732">Signal</keyword>
<dbReference type="InterPro" id="IPR012464">
    <property type="entry name" value="DUF1676"/>
</dbReference>
<evidence type="ECO:0000256" key="3">
    <source>
        <dbReference type="ARBA" id="ARBA00022859"/>
    </source>
</evidence>